<comment type="pathway">
    <text evidence="7">Carotenoid biosynthesis; staphyloxanthin biosynthesis; staphyloxanthin from farnesyl diphosphate: step 4/5.</text>
</comment>
<accession>A0A852SUS1</accession>
<evidence type="ECO:0000256" key="4">
    <source>
        <dbReference type="ARBA" id="ARBA00022679"/>
    </source>
</evidence>
<comment type="subcellular location">
    <subcellularLocation>
        <location evidence="1">Cell membrane</location>
    </subcellularLocation>
</comment>
<evidence type="ECO:0000256" key="9">
    <source>
        <dbReference type="ARBA" id="ARBA00040345"/>
    </source>
</evidence>
<dbReference type="SUPFAM" id="SSF53448">
    <property type="entry name" value="Nucleotide-diphospho-sugar transferases"/>
    <property type="match status" value="1"/>
</dbReference>
<dbReference type="PANTHER" id="PTHR43646:SF2">
    <property type="entry name" value="GLYCOSYLTRANSFERASE 2-LIKE DOMAIN-CONTAINING PROTEIN"/>
    <property type="match status" value="1"/>
</dbReference>
<organism evidence="11 12">
    <name type="scientific">Leifsonia soli</name>
    <dbReference type="NCBI Taxonomy" id="582665"/>
    <lineage>
        <taxon>Bacteria</taxon>
        <taxon>Bacillati</taxon>
        <taxon>Actinomycetota</taxon>
        <taxon>Actinomycetes</taxon>
        <taxon>Micrococcales</taxon>
        <taxon>Microbacteriaceae</taxon>
        <taxon>Leifsonia</taxon>
    </lineage>
</organism>
<sequence length="244" mass="25740">MRPAIRRAVVVIPARDEAATLDACLASVEAAGTIVDVPTDIVLVLDACTDDSATIAVRHPAVRTVAVAFGNVGRSRAHGVETALAGSPHDPQSVWLAFTDADGTVPRGWLAEHLRAARHADAYTGAVVPVLDDLDAERRRVWEDRHPPGATLGHVHGANLGMRASAYLRAGGFPPLATAEDVRLAARLRDAGVLMLSSEHEPVVTSARLRGRAPEGYAGYLEALAADRERGHGSVTFGVPSTYT</sequence>
<keyword evidence="2" id="KW-1003">Cell membrane</keyword>
<reference evidence="11 12" key="1">
    <citation type="submission" date="2020-07" db="EMBL/GenBank/DDBJ databases">
        <title>Sequencing the genomes of 1000 actinobacteria strains.</title>
        <authorList>
            <person name="Klenk H.-P."/>
        </authorList>
    </citation>
    <scope>NUCLEOTIDE SEQUENCE [LARGE SCALE GENOMIC DNA]</scope>
    <source>
        <strain evidence="11 12">DSM 23871</strain>
    </source>
</reference>
<evidence type="ECO:0000256" key="5">
    <source>
        <dbReference type="ARBA" id="ARBA00023136"/>
    </source>
</evidence>
<evidence type="ECO:0000313" key="12">
    <source>
        <dbReference type="Proteomes" id="UP000589620"/>
    </source>
</evidence>
<evidence type="ECO:0000313" key="11">
    <source>
        <dbReference type="EMBL" id="NYD72796.1"/>
    </source>
</evidence>
<dbReference type="InterPro" id="IPR001173">
    <property type="entry name" value="Glyco_trans_2-like"/>
</dbReference>
<comment type="caution">
    <text evidence="11">The sequence shown here is derived from an EMBL/GenBank/DDBJ whole genome shotgun (WGS) entry which is preliminary data.</text>
</comment>
<evidence type="ECO:0000256" key="6">
    <source>
        <dbReference type="ARBA" id="ARBA00037281"/>
    </source>
</evidence>
<dbReference type="Pfam" id="PF00535">
    <property type="entry name" value="Glycos_transf_2"/>
    <property type="match status" value="1"/>
</dbReference>
<evidence type="ECO:0000256" key="2">
    <source>
        <dbReference type="ARBA" id="ARBA00022475"/>
    </source>
</evidence>
<feature type="domain" description="Glycosyltransferase 2-like" evidence="10">
    <location>
        <begin position="10"/>
        <end position="140"/>
    </location>
</feature>
<evidence type="ECO:0000259" key="10">
    <source>
        <dbReference type="Pfam" id="PF00535"/>
    </source>
</evidence>
<dbReference type="Proteomes" id="UP000589620">
    <property type="component" value="Unassembled WGS sequence"/>
</dbReference>
<evidence type="ECO:0000256" key="8">
    <source>
        <dbReference type="ARBA" id="ARBA00038120"/>
    </source>
</evidence>
<dbReference type="GO" id="GO:0016757">
    <property type="term" value="F:glycosyltransferase activity"/>
    <property type="evidence" value="ECO:0007669"/>
    <property type="project" value="UniProtKB-KW"/>
</dbReference>
<comment type="similarity">
    <text evidence="8">Belongs to the glycosyltransferase 2 family. CrtQ subfamily.</text>
</comment>
<dbReference type="PANTHER" id="PTHR43646">
    <property type="entry name" value="GLYCOSYLTRANSFERASE"/>
    <property type="match status" value="1"/>
</dbReference>
<dbReference type="Gene3D" id="3.90.550.10">
    <property type="entry name" value="Spore Coat Polysaccharide Biosynthesis Protein SpsA, Chain A"/>
    <property type="match status" value="1"/>
</dbReference>
<gene>
    <name evidence="11" type="ORF">BJ963_000315</name>
</gene>
<evidence type="ECO:0000256" key="3">
    <source>
        <dbReference type="ARBA" id="ARBA00022676"/>
    </source>
</evidence>
<keyword evidence="12" id="KW-1185">Reference proteome</keyword>
<proteinExistence type="inferred from homology"/>
<keyword evidence="3" id="KW-0328">Glycosyltransferase</keyword>
<keyword evidence="4 11" id="KW-0808">Transferase</keyword>
<dbReference type="GO" id="GO:0005886">
    <property type="term" value="C:plasma membrane"/>
    <property type="evidence" value="ECO:0007669"/>
    <property type="project" value="UniProtKB-SubCell"/>
</dbReference>
<dbReference type="RefSeq" id="WP_179454119.1">
    <property type="nucleotide sequence ID" value="NZ_BAAAPX010000001.1"/>
</dbReference>
<evidence type="ECO:0000256" key="1">
    <source>
        <dbReference type="ARBA" id="ARBA00004236"/>
    </source>
</evidence>
<dbReference type="InterPro" id="IPR029044">
    <property type="entry name" value="Nucleotide-diphossugar_trans"/>
</dbReference>
<evidence type="ECO:0000256" key="7">
    <source>
        <dbReference type="ARBA" id="ARBA00037904"/>
    </source>
</evidence>
<dbReference type="AlphaFoldDB" id="A0A852SUS1"/>
<name>A0A852SUS1_9MICO</name>
<dbReference type="EMBL" id="JACCBJ010000001">
    <property type="protein sequence ID" value="NYD72796.1"/>
    <property type="molecule type" value="Genomic_DNA"/>
</dbReference>
<protein>
    <recommendedName>
        <fullName evidence="9">4,4'-diaponeurosporenoate glycosyltransferase</fullName>
    </recommendedName>
</protein>
<keyword evidence="5" id="KW-0472">Membrane</keyword>
<comment type="function">
    <text evidence="6">Catalyzes the glycosylation of 4,4'-diaponeurosporenoate, i.e. the esterification of glucose at the C1'' position with the carboxyl group of 4,4'-diaponeurosporenic acid, to form glycosyl-4,4'-diaponeurosporenoate. This is a step in the biosynthesis of staphyloxanthin, an orange pigment present in most staphylococci strains.</text>
</comment>